<evidence type="ECO:0000256" key="2">
    <source>
        <dbReference type="ARBA" id="ARBA00022737"/>
    </source>
</evidence>
<feature type="repeat" description="WD" evidence="3">
    <location>
        <begin position="97"/>
        <end position="142"/>
    </location>
</feature>
<evidence type="ECO:0000256" key="1">
    <source>
        <dbReference type="ARBA" id="ARBA00022574"/>
    </source>
</evidence>
<dbReference type="InterPro" id="IPR020472">
    <property type="entry name" value="WD40_PAC1"/>
</dbReference>
<feature type="repeat" description="WD" evidence="3">
    <location>
        <begin position="225"/>
        <end position="264"/>
    </location>
</feature>
<dbReference type="PANTHER" id="PTHR19879:SF9">
    <property type="entry name" value="TRANSCRIPTION INITIATION FACTOR TFIID SUBUNIT 5"/>
    <property type="match status" value="1"/>
</dbReference>
<evidence type="ECO:0000256" key="3">
    <source>
        <dbReference type="PROSITE-ProRule" id="PRU00221"/>
    </source>
</evidence>
<evidence type="ECO:0000256" key="4">
    <source>
        <dbReference type="SAM" id="MobiDB-lite"/>
    </source>
</evidence>
<dbReference type="CDD" id="cd00200">
    <property type="entry name" value="WD40"/>
    <property type="match status" value="1"/>
</dbReference>
<dbReference type="PROSITE" id="PS00678">
    <property type="entry name" value="WD_REPEATS_1"/>
    <property type="match status" value="1"/>
</dbReference>
<feature type="compositionally biased region" description="Low complexity" evidence="4">
    <location>
        <begin position="345"/>
        <end position="362"/>
    </location>
</feature>
<dbReference type="SUPFAM" id="SSF50978">
    <property type="entry name" value="WD40 repeat-like"/>
    <property type="match status" value="1"/>
</dbReference>
<feature type="repeat" description="WD" evidence="3">
    <location>
        <begin position="183"/>
        <end position="224"/>
    </location>
</feature>
<dbReference type="Proteomes" id="UP000318582">
    <property type="component" value="Unassembled WGS sequence"/>
</dbReference>
<dbReference type="PANTHER" id="PTHR19879">
    <property type="entry name" value="TRANSCRIPTION INITIATION FACTOR TFIID"/>
    <property type="match status" value="1"/>
</dbReference>
<keyword evidence="6" id="KW-1185">Reference proteome</keyword>
<dbReference type="AlphaFoldDB" id="A0A507DTU0"/>
<keyword evidence="2" id="KW-0677">Repeat</keyword>
<dbReference type="PRINTS" id="PR00320">
    <property type="entry name" value="GPROTEINBRPT"/>
</dbReference>
<dbReference type="PROSITE" id="PS50082">
    <property type="entry name" value="WD_REPEATS_2"/>
    <property type="match status" value="5"/>
</dbReference>
<feature type="repeat" description="WD" evidence="3">
    <location>
        <begin position="264"/>
        <end position="305"/>
    </location>
</feature>
<dbReference type="InterPro" id="IPR036322">
    <property type="entry name" value="WD40_repeat_dom_sf"/>
</dbReference>
<dbReference type="InterPro" id="IPR015943">
    <property type="entry name" value="WD40/YVTN_repeat-like_dom_sf"/>
</dbReference>
<dbReference type="Gene3D" id="2.130.10.10">
    <property type="entry name" value="YVTN repeat-like/Quinoprotein amine dehydrogenase"/>
    <property type="match status" value="2"/>
</dbReference>
<proteinExistence type="predicted"/>
<dbReference type="SMART" id="SM00320">
    <property type="entry name" value="WD40"/>
    <property type="match status" value="6"/>
</dbReference>
<feature type="compositionally biased region" description="Acidic residues" evidence="4">
    <location>
        <begin position="389"/>
        <end position="405"/>
    </location>
</feature>
<reference evidence="5 6" key="1">
    <citation type="journal article" date="2019" name="Sci. Rep.">
        <title>Comparative genomics of chytrid fungi reveal insights into the obligate biotrophic and pathogenic lifestyle of Synchytrium endobioticum.</title>
        <authorList>
            <person name="van de Vossenberg B.T.L.H."/>
            <person name="Warris S."/>
            <person name="Nguyen H.D.T."/>
            <person name="van Gent-Pelzer M.P.E."/>
            <person name="Joly D.L."/>
            <person name="van de Geest H.C."/>
            <person name="Bonants P.J.M."/>
            <person name="Smith D.S."/>
            <person name="Levesque C.A."/>
            <person name="van der Lee T.A.J."/>
        </authorList>
    </citation>
    <scope>NUCLEOTIDE SEQUENCE [LARGE SCALE GENOMIC DNA]</scope>
    <source>
        <strain evidence="5 6">CBS 809.83</strain>
    </source>
</reference>
<keyword evidence="1 3" id="KW-0853">WD repeat</keyword>
<accession>A0A507DTU0</accession>
<dbReference type="STRING" id="109895.A0A507DTU0"/>
<evidence type="ECO:0000313" key="6">
    <source>
        <dbReference type="Proteomes" id="UP000318582"/>
    </source>
</evidence>
<dbReference type="InterPro" id="IPR001680">
    <property type="entry name" value="WD40_rpt"/>
</dbReference>
<gene>
    <name evidence="5" type="ORF">PhCBS80983_g05653</name>
</gene>
<evidence type="ECO:0000313" key="5">
    <source>
        <dbReference type="EMBL" id="TPX54966.1"/>
    </source>
</evidence>
<dbReference type="Pfam" id="PF00400">
    <property type="entry name" value="WD40"/>
    <property type="match status" value="6"/>
</dbReference>
<comment type="caution">
    <text evidence="5">The sequence shown here is derived from an EMBL/GenBank/DDBJ whole genome shotgun (WGS) entry which is preliminary data.</text>
</comment>
<dbReference type="EMBL" id="QEAQ01000131">
    <property type="protein sequence ID" value="TPX54966.1"/>
    <property type="molecule type" value="Genomic_DNA"/>
</dbReference>
<name>A0A507DTU0_9FUNG</name>
<organism evidence="5 6">
    <name type="scientific">Powellomyces hirtus</name>
    <dbReference type="NCBI Taxonomy" id="109895"/>
    <lineage>
        <taxon>Eukaryota</taxon>
        <taxon>Fungi</taxon>
        <taxon>Fungi incertae sedis</taxon>
        <taxon>Chytridiomycota</taxon>
        <taxon>Chytridiomycota incertae sedis</taxon>
        <taxon>Chytridiomycetes</taxon>
        <taxon>Spizellomycetales</taxon>
        <taxon>Powellomycetaceae</taxon>
        <taxon>Powellomyces</taxon>
    </lineage>
</organism>
<protein>
    <submittedName>
        <fullName evidence="5">Uncharacterized protein</fullName>
    </submittedName>
</protein>
<dbReference type="InterPro" id="IPR019775">
    <property type="entry name" value="WD40_repeat_CS"/>
</dbReference>
<feature type="compositionally biased region" description="Low complexity" evidence="4">
    <location>
        <begin position="369"/>
        <end position="378"/>
    </location>
</feature>
<dbReference type="PROSITE" id="PS50294">
    <property type="entry name" value="WD_REPEATS_REGION"/>
    <property type="match status" value="2"/>
</dbReference>
<feature type="repeat" description="WD" evidence="3">
    <location>
        <begin position="143"/>
        <end position="182"/>
    </location>
</feature>
<feature type="region of interest" description="Disordered" evidence="4">
    <location>
        <begin position="341"/>
        <end position="405"/>
    </location>
</feature>
<sequence>MLSQELDVDLAPNFSSDPGNFFQSDRDLELERTRNLKKQESTAKDAPGNPISLPSKVLAFTLVANTANEQHQYAYIAESAHVVRKVDLKSGKSMMVFRGHSGPVTSVAVVYDQDGKDVAIFSGSWDKTVRKWDAQTGALLATFTGHTDFIKRVLINGRTLYSASSDGTIRAWDTETAVCARVFKEHTRAVEDIVFSDDGIHLYSASSDTTIKKWDSRTGDVVATLEGHLTSVYALCVTEGSLWSASADKTAKRWDLDTNEVDSSFDHPDFVRSLAVFPGGAHLVTGSRDENVRVFDVASEKCVHSLGGHYGEVSDIKICGATIWTASLDGTIRQWPIAATDLNGSKPSADSQPQQPAQQQKAAPPPSAPTTTTSSSSSSRKKKAAVTMTEEEERELAELMGEDSD</sequence>